<keyword evidence="12" id="KW-0233">DNA recombination</keyword>
<evidence type="ECO:0000256" key="9">
    <source>
        <dbReference type="ARBA" id="ARBA00022908"/>
    </source>
</evidence>
<dbReference type="Pfam" id="PF14223">
    <property type="entry name" value="Retrotran_gag_2"/>
    <property type="match status" value="1"/>
</dbReference>
<evidence type="ECO:0000313" key="17">
    <source>
        <dbReference type="EMBL" id="QRW18443.1"/>
    </source>
</evidence>
<dbReference type="PANTHER" id="PTHR42648:SF11">
    <property type="entry name" value="TRANSPOSON TY4-P GAG-POL POLYPROTEIN"/>
    <property type="match status" value="1"/>
</dbReference>
<dbReference type="AlphaFoldDB" id="A0A8H8NUA0"/>
<feature type="compositionally biased region" description="Polar residues" evidence="15">
    <location>
        <begin position="302"/>
        <end position="326"/>
    </location>
</feature>
<dbReference type="GO" id="GO:0005634">
    <property type="term" value="C:nucleus"/>
    <property type="evidence" value="ECO:0007669"/>
    <property type="project" value="UniProtKB-ARBA"/>
</dbReference>
<dbReference type="PANTHER" id="PTHR42648">
    <property type="entry name" value="TRANSPOSASE, PUTATIVE-RELATED"/>
    <property type="match status" value="1"/>
</dbReference>
<evidence type="ECO:0000256" key="12">
    <source>
        <dbReference type="ARBA" id="ARBA00023172"/>
    </source>
</evidence>
<feature type="compositionally biased region" description="Basic and acidic residues" evidence="15">
    <location>
        <begin position="7"/>
        <end position="18"/>
    </location>
</feature>
<keyword evidence="7" id="KW-0460">Magnesium</keyword>
<evidence type="ECO:0000256" key="5">
    <source>
        <dbReference type="ARBA" id="ARBA00022759"/>
    </source>
</evidence>
<keyword evidence="10" id="KW-0695">RNA-directed DNA polymerase</keyword>
<evidence type="ECO:0000256" key="10">
    <source>
        <dbReference type="ARBA" id="ARBA00022918"/>
    </source>
</evidence>
<evidence type="ECO:0000256" key="3">
    <source>
        <dbReference type="ARBA" id="ARBA00022722"/>
    </source>
</evidence>
<keyword evidence="3" id="KW-0540">Nuclease</keyword>
<dbReference type="Proteomes" id="UP000650533">
    <property type="component" value="Chromosome 3"/>
</dbReference>
<comment type="catalytic activity">
    <reaction evidence="14">
        <text>DNA(n) + a 2'-deoxyribonucleoside 5'-triphosphate = DNA(n+1) + diphosphate</text>
        <dbReference type="Rhea" id="RHEA:22508"/>
        <dbReference type="Rhea" id="RHEA-COMP:17339"/>
        <dbReference type="Rhea" id="RHEA-COMP:17340"/>
        <dbReference type="ChEBI" id="CHEBI:33019"/>
        <dbReference type="ChEBI" id="CHEBI:61560"/>
        <dbReference type="ChEBI" id="CHEBI:173112"/>
        <dbReference type="EC" id="2.7.7.7"/>
    </reaction>
</comment>
<keyword evidence="6" id="KW-0378">Hydrolase</keyword>
<evidence type="ECO:0000256" key="2">
    <source>
        <dbReference type="ARBA" id="ARBA00022695"/>
    </source>
</evidence>
<keyword evidence="11" id="KW-0239">DNA-directed DNA polymerase</keyword>
<dbReference type="Gene3D" id="3.30.420.10">
    <property type="entry name" value="Ribonuclease H-like superfamily/Ribonuclease H"/>
    <property type="match status" value="1"/>
</dbReference>
<keyword evidence="9" id="KW-0229">DNA integration</keyword>
<evidence type="ECO:0000256" key="13">
    <source>
        <dbReference type="ARBA" id="ARBA00048173"/>
    </source>
</evidence>
<dbReference type="GO" id="GO:0003723">
    <property type="term" value="F:RNA binding"/>
    <property type="evidence" value="ECO:0007669"/>
    <property type="project" value="UniProtKB-KW"/>
</dbReference>
<dbReference type="InterPro" id="IPR036397">
    <property type="entry name" value="RNaseH_sf"/>
</dbReference>
<dbReference type="PROSITE" id="PS50994">
    <property type="entry name" value="INTEGRASE"/>
    <property type="match status" value="1"/>
</dbReference>
<keyword evidence="8" id="KW-0694">RNA-binding</keyword>
<keyword evidence="5" id="KW-0255">Endonuclease</keyword>
<dbReference type="InterPro" id="IPR012337">
    <property type="entry name" value="RNaseH-like_sf"/>
</dbReference>
<evidence type="ECO:0000259" key="16">
    <source>
        <dbReference type="PROSITE" id="PS50994"/>
    </source>
</evidence>
<dbReference type="GO" id="GO:0006310">
    <property type="term" value="P:DNA recombination"/>
    <property type="evidence" value="ECO:0007669"/>
    <property type="project" value="UniProtKB-KW"/>
</dbReference>
<evidence type="ECO:0000313" key="18">
    <source>
        <dbReference type="Proteomes" id="UP000650533"/>
    </source>
</evidence>
<evidence type="ECO:0000256" key="14">
    <source>
        <dbReference type="ARBA" id="ARBA00049244"/>
    </source>
</evidence>
<dbReference type="EMBL" id="CP059660">
    <property type="protein sequence ID" value="QRW18443.1"/>
    <property type="molecule type" value="Genomic_DNA"/>
</dbReference>
<dbReference type="GeneID" id="67025647"/>
<dbReference type="GO" id="GO:0003964">
    <property type="term" value="F:RNA-directed DNA polymerase activity"/>
    <property type="evidence" value="ECO:0007669"/>
    <property type="project" value="UniProtKB-KW"/>
</dbReference>
<proteinExistence type="predicted"/>
<sequence length="651" mass="71615">MSPAGDNSKEDSSKETKPNKTAALYTMQSTKNSYLSKKTYKIPLLKDNGSNYTAWKFRQTTVLRMRKLDTIAWGKEKPPAKLTGTNATDKTKVNKQEAAYSKWKLRNNEAFAQITLNMEDGCMANIVETTTAYEAWTRIVKCWEGKGMQLLLFLYQQLMQAKIDKGKDLQTGFNAIKATVAKITMLGKTVSNFMLAQIIMNALPPSYAIVNTVLQTSLNGGAITAKAVQNAAYAKEERCCKGGRITAMFAQLSKGNSTGKKLLGNNSKGKKKAAGPPCANCRKSRHTKQECWSKGGGAKGTGLQQKRQNLKQSNQKTNKPASTSKNDTAKVAVTNKPSTSATGTRLYALLALDTCLHNNNVWLLNSGASRHMTPNCNWFFTYQCLNPPTLIQICHGTIMQAVMKSVLHVPKLNANLMSVKELTNGGTNVLFQKVFGTILISNQGHGQEIGFAKELSNQLYKVKCTVKHTKVMAHTAIVKPNSTNDWDNIEAKEFVAYKYVLDMVKKGAVKGMEIIGSHTLPCTPCKLCLKGKQTCSLFSPSESCSSKVLKLLHSNLHGPVAVEGIGGVRYFAVTINNKSLKMFVHLLKSKNKYKTNFKDLKASVKNLTGKKIKALHTNGGGKYCAKTFEEWMRSKGIEHQKTKADSLESNG</sequence>
<keyword evidence="1" id="KW-0815">Transposition</keyword>
<dbReference type="InterPro" id="IPR039537">
    <property type="entry name" value="Retrotran_Ty1/copia-like"/>
</dbReference>
<dbReference type="GO" id="GO:0046872">
    <property type="term" value="F:metal ion binding"/>
    <property type="evidence" value="ECO:0007669"/>
    <property type="project" value="UniProtKB-KW"/>
</dbReference>
<dbReference type="GO" id="GO:0016787">
    <property type="term" value="F:hydrolase activity"/>
    <property type="evidence" value="ECO:0007669"/>
    <property type="project" value="UniProtKB-KW"/>
</dbReference>
<feature type="domain" description="Integrase catalytic" evidence="16">
    <location>
        <begin position="536"/>
        <end position="651"/>
    </location>
</feature>
<comment type="catalytic activity">
    <reaction evidence="13">
        <text>DNA(n) + a 2'-deoxyribonucleoside 5'-triphosphate = DNA(n+1) + diphosphate</text>
        <dbReference type="Rhea" id="RHEA:22508"/>
        <dbReference type="Rhea" id="RHEA-COMP:17339"/>
        <dbReference type="Rhea" id="RHEA-COMP:17340"/>
        <dbReference type="ChEBI" id="CHEBI:33019"/>
        <dbReference type="ChEBI" id="CHEBI:61560"/>
        <dbReference type="ChEBI" id="CHEBI:173112"/>
        <dbReference type="EC" id="2.7.7.49"/>
    </reaction>
</comment>
<dbReference type="GO" id="GO:0015074">
    <property type="term" value="P:DNA integration"/>
    <property type="evidence" value="ECO:0007669"/>
    <property type="project" value="UniProtKB-KW"/>
</dbReference>
<evidence type="ECO:0000256" key="11">
    <source>
        <dbReference type="ARBA" id="ARBA00022932"/>
    </source>
</evidence>
<organism evidence="17 18">
    <name type="scientific">Rhizoctonia solani</name>
    <dbReference type="NCBI Taxonomy" id="456999"/>
    <lineage>
        <taxon>Eukaryota</taxon>
        <taxon>Fungi</taxon>
        <taxon>Dikarya</taxon>
        <taxon>Basidiomycota</taxon>
        <taxon>Agaricomycotina</taxon>
        <taxon>Agaricomycetes</taxon>
        <taxon>Cantharellales</taxon>
        <taxon>Ceratobasidiaceae</taxon>
        <taxon>Rhizoctonia</taxon>
    </lineage>
</organism>
<evidence type="ECO:0000256" key="4">
    <source>
        <dbReference type="ARBA" id="ARBA00022723"/>
    </source>
</evidence>
<gene>
    <name evidence="17" type="ORF">RhiXN_03367</name>
</gene>
<feature type="region of interest" description="Disordered" evidence="15">
    <location>
        <begin position="1"/>
        <end position="21"/>
    </location>
</feature>
<evidence type="ECO:0000256" key="8">
    <source>
        <dbReference type="ARBA" id="ARBA00022884"/>
    </source>
</evidence>
<evidence type="ECO:0000256" key="6">
    <source>
        <dbReference type="ARBA" id="ARBA00022801"/>
    </source>
</evidence>
<accession>A0A8H8NUA0</accession>
<dbReference type="InterPro" id="IPR001584">
    <property type="entry name" value="Integrase_cat-core"/>
</dbReference>
<keyword evidence="2" id="KW-0548">Nucleotidyltransferase</keyword>
<dbReference type="GO" id="GO:0003887">
    <property type="term" value="F:DNA-directed DNA polymerase activity"/>
    <property type="evidence" value="ECO:0007669"/>
    <property type="project" value="UniProtKB-KW"/>
</dbReference>
<evidence type="ECO:0000256" key="15">
    <source>
        <dbReference type="SAM" id="MobiDB-lite"/>
    </source>
</evidence>
<feature type="region of interest" description="Disordered" evidence="15">
    <location>
        <begin position="259"/>
        <end position="331"/>
    </location>
</feature>
<dbReference type="KEGG" id="rsx:RhiXN_03367"/>
<dbReference type="SUPFAM" id="SSF53098">
    <property type="entry name" value="Ribonuclease H-like"/>
    <property type="match status" value="1"/>
</dbReference>
<evidence type="ECO:0000256" key="7">
    <source>
        <dbReference type="ARBA" id="ARBA00022842"/>
    </source>
</evidence>
<keyword evidence="11" id="KW-0808">Transferase</keyword>
<dbReference type="GO" id="GO:0032196">
    <property type="term" value="P:transposition"/>
    <property type="evidence" value="ECO:0007669"/>
    <property type="project" value="UniProtKB-KW"/>
</dbReference>
<evidence type="ECO:0000256" key="1">
    <source>
        <dbReference type="ARBA" id="ARBA00022578"/>
    </source>
</evidence>
<dbReference type="GO" id="GO:0004519">
    <property type="term" value="F:endonuclease activity"/>
    <property type="evidence" value="ECO:0007669"/>
    <property type="project" value="UniProtKB-KW"/>
</dbReference>
<protein>
    <submittedName>
        <fullName evidence="17">Retrovirus-related Pol polyprotein from transposon TNT 1-94</fullName>
    </submittedName>
</protein>
<reference evidence="17" key="1">
    <citation type="submission" date="2020-05" db="EMBL/GenBank/DDBJ databases">
        <title>Evolutionary and genomic comparisons of hybrid uninucleate and nonhybrid Rhizoctonia fungi.</title>
        <authorList>
            <person name="Li C."/>
            <person name="Chen X."/>
        </authorList>
    </citation>
    <scope>NUCLEOTIDE SEQUENCE</scope>
    <source>
        <strain evidence="17">AG-1 IA</strain>
    </source>
</reference>
<name>A0A8H8NUA0_9AGAM</name>
<keyword evidence="4" id="KW-0479">Metal-binding</keyword>
<dbReference type="RefSeq" id="XP_043178680.1">
    <property type="nucleotide sequence ID" value="XM_043323184.1"/>
</dbReference>